<evidence type="ECO:0000313" key="6">
    <source>
        <dbReference type="EMBL" id="PPQ83589.1"/>
    </source>
</evidence>
<dbReference type="SUPFAM" id="SSF53098">
    <property type="entry name" value="Ribonuclease H-like"/>
    <property type="match status" value="1"/>
</dbReference>
<dbReference type="OrthoDB" id="3359487at2759"/>
<sequence>MMLLDLVEVPKSHTGLNLATEFAEVLESFGIKEKILSVTADNASNNDTMVKYLAKIVDEFPGAWEDFRGGLPEDEIPCEVNVGQVTRVLLCCEELDHHPHPPSSMVSYPQISPIPRAYDAATICSRLRSNIAQLWIPWRLLVISTYANLQGHHTLFSRATPSLATVIPAMDHIDKVLATCSDSPHQFSPAIRAALAIGKNALNRYYSKTDHPEVYRIAMVLHPRHKLEDCKKHGWEASWVDTGQRDVSRGRGRCQSSGMNHCFCYLVSSLIASL</sequence>
<evidence type="ECO:0000313" key="7">
    <source>
        <dbReference type="Proteomes" id="UP000284706"/>
    </source>
</evidence>
<comment type="subcellular location">
    <subcellularLocation>
        <location evidence="1">Nucleus</location>
    </subcellularLocation>
</comment>
<keyword evidence="5" id="KW-0539">Nucleus</keyword>
<keyword evidence="3" id="KW-0863">Zinc-finger</keyword>
<dbReference type="InterPro" id="IPR012337">
    <property type="entry name" value="RNaseH-like_sf"/>
</dbReference>
<keyword evidence="7" id="KW-1185">Reference proteome</keyword>
<keyword evidence="4" id="KW-0862">Zinc</keyword>
<evidence type="ECO:0000256" key="1">
    <source>
        <dbReference type="ARBA" id="ARBA00004123"/>
    </source>
</evidence>
<dbReference type="PANTHER" id="PTHR46481">
    <property type="entry name" value="ZINC FINGER BED DOMAIN-CONTAINING PROTEIN 4"/>
    <property type="match status" value="1"/>
</dbReference>
<evidence type="ECO:0000256" key="5">
    <source>
        <dbReference type="ARBA" id="ARBA00023242"/>
    </source>
</evidence>
<dbReference type="GO" id="GO:0005634">
    <property type="term" value="C:nucleus"/>
    <property type="evidence" value="ECO:0007669"/>
    <property type="project" value="UniProtKB-SubCell"/>
</dbReference>
<evidence type="ECO:0000256" key="3">
    <source>
        <dbReference type="ARBA" id="ARBA00022771"/>
    </source>
</evidence>
<gene>
    <name evidence="6" type="ORF">CVT26_001414</name>
</gene>
<evidence type="ECO:0000256" key="2">
    <source>
        <dbReference type="ARBA" id="ARBA00022723"/>
    </source>
</evidence>
<dbReference type="EMBL" id="NHYE01004601">
    <property type="protein sequence ID" value="PPQ83589.1"/>
    <property type="molecule type" value="Genomic_DNA"/>
</dbReference>
<protein>
    <recommendedName>
        <fullName evidence="8">DUF659 domain-containing protein</fullName>
    </recommendedName>
</protein>
<proteinExistence type="predicted"/>
<organism evidence="6 7">
    <name type="scientific">Gymnopilus dilepis</name>
    <dbReference type="NCBI Taxonomy" id="231916"/>
    <lineage>
        <taxon>Eukaryota</taxon>
        <taxon>Fungi</taxon>
        <taxon>Dikarya</taxon>
        <taxon>Basidiomycota</taxon>
        <taxon>Agaricomycotina</taxon>
        <taxon>Agaricomycetes</taxon>
        <taxon>Agaricomycetidae</taxon>
        <taxon>Agaricales</taxon>
        <taxon>Agaricineae</taxon>
        <taxon>Hymenogastraceae</taxon>
        <taxon>Gymnopilus</taxon>
    </lineage>
</organism>
<dbReference type="InParanoid" id="A0A409WYL9"/>
<evidence type="ECO:0008006" key="8">
    <source>
        <dbReference type="Google" id="ProtNLM"/>
    </source>
</evidence>
<dbReference type="GO" id="GO:0008270">
    <property type="term" value="F:zinc ion binding"/>
    <property type="evidence" value="ECO:0007669"/>
    <property type="project" value="UniProtKB-KW"/>
</dbReference>
<evidence type="ECO:0000256" key="4">
    <source>
        <dbReference type="ARBA" id="ARBA00022833"/>
    </source>
</evidence>
<dbReference type="PANTHER" id="PTHR46481:SF10">
    <property type="entry name" value="ZINC FINGER BED DOMAIN-CONTAINING PROTEIN 39"/>
    <property type="match status" value="1"/>
</dbReference>
<reference evidence="6 7" key="1">
    <citation type="journal article" date="2018" name="Evol. Lett.">
        <title>Horizontal gene cluster transfer increased hallucinogenic mushroom diversity.</title>
        <authorList>
            <person name="Reynolds H.T."/>
            <person name="Vijayakumar V."/>
            <person name="Gluck-Thaler E."/>
            <person name="Korotkin H.B."/>
            <person name="Matheny P.B."/>
            <person name="Slot J.C."/>
        </authorList>
    </citation>
    <scope>NUCLEOTIDE SEQUENCE [LARGE SCALE GENOMIC DNA]</scope>
    <source>
        <strain evidence="6 7">SRW20</strain>
    </source>
</reference>
<name>A0A409WYL9_9AGAR</name>
<dbReference type="Proteomes" id="UP000284706">
    <property type="component" value="Unassembled WGS sequence"/>
</dbReference>
<accession>A0A409WYL9</accession>
<dbReference type="AlphaFoldDB" id="A0A409WYL9"/>
<comment type="caution">
    <text evidence="6">The sequence shown here is derived from an EMBL/GenBank/DDBJ whole genome shotgun (WGS) entry which is preliminary data.</text>
</comment>
<dbReference type="InterPro" id="IPR052035">
    <property type="entry name" value="ZnF_BED_domain_contain"/>
</dbReference>
<keyword evidence="2" id="KW-0479">Metal-binding</keyword>